<dbReference type="SUPFAM" id="SSF54593">
    <property type="entry name" value="Glyoxalase/Bleomycin resistance protein/Dihydroxybiphenyl dioxygenase"/>
    <property type="match status" value="1"/>
</dbReference>
<keyword evidence="1" id="KW-0479">Metal-binding</keyword>
<dbReference type="InterPro" id="IPR037523">
    <property type="entry name" value="VOC_core"/>
</dbReference>
<keyword evidence="5" id="KW-1185">Reference proteome</keyword>
<dbReference type="PROSITE" id="PS51819">
    <property type="entry name" value="VOC"/>
    <property type="match status" value="1"/>
</dbReference>
<dbReference type="Proteomes" id="UP001499863">
    <property type="component" value="Unassembled WGS sequence"/>
</dbReference>
<name>A0ABN1XN52_9ACTN</name>
<dbReference type="Gene3D" id="3.10.180.10">
    <property type="entry name" value="2,3-Dihydroxybiphenyl 1,2-Dioxygenase, domain 1"/>
    <property type="match status" value="1"/>
</dbReference>
<dbReference type="RefSeq" id="WP_344326569.1">
    <property type="nucleotide sequence ID" value="NZ_BAAAKJ010000042.1"/>
</dbReference>
<organism evidence="4 5">
    <name type="scientific">Kitasatospora putterlickiae</name>
    <dbReference type="NCBI Taxonomy" id="221725"/>
    <lineage>
        <taxon>Bacteria</taxon>
        <taxon>Bacillati</taxon>
        <taxon>Actinomycetota</taxon>
        <taxon>Actinomycetes</taxon>
        <taxon>Kitasatosporales</taxon>
        <taxon>Streptomycetaceae</taxon>
        <taxon>Kitasatospora</taxon>
    </lineage>
</organism>
<gene>
    <name evidence="4" type="ORF">GCM10009639_09150</name>
</gene>
<evidence type="ECO:0000259" key="3">
    <source>
        <dbReference type="PROSITE" id="PS51819"/>
    </source>
</evidence>
<evidence type="ECO:0000256" key="1">
    <source>
        <dbReference type="ARBA" id="ARBA00022723"/>
    </source>
</evidence>
<reference evidence="4 5" key="1">
    <citation type="journal article" date="2019" name="Int. J. Syst. Evol. Microbiol.">
        <title>The Global Catalogue of Microorganisms (GCM) 10K type strain sequencing project: providing services to taxonomists for standard genome sequencing and annotation.</title>
        <authorList>
            <consortium name="The Broad Institute Genomics Platform"/>
            <consortium name="The Broad Institute Genome Sequencing Center for Infectious Disease"/>
            <person name="Wu L."/>
            <person name="Ma J."/>
        </authorList>
    </citation>
    <scope>NUCLEOTIDE SEQUENCE [LARGE SCALE GENOMIC DNA]</scope>
    <source>
        <strain evidence="4 5">JCM 12393</strain>
    </source>
</reference>
<dbReference type="InterPro" id="IPR029068">
    <property type="entry name" value="Glyas_Bleomycin-R_OHBP_Dase"/>
</dbReference>
<dbReference type="InterPro" id="IPR051785">
    <property type="entry name" value="MMCE/EMCE_epimerase"/>
</dbReference>
<protein>
    <submittedName>
        <fullName evidence="4">VOC family protein</fullName>
    </submittedName>
</protein>
<proteinExistence type="predicted"/>
<evidence type="ECO:0000256" key="2">
    <source>
        <dbReference type="SAM" id="MobiDB-lite"/>
    </source>
</evidence>
<sequence>MSGQWIHSPGRGEEAPRQGLPGLTGVEHIGFTVPDLEEATRFFVEVIGCRHVYTLGPFRSDGTWMTEHLNVHPRAVMRELRFFRCAGGPSFEIFEYEAPGRRTDQPRNSDIGGHHLAFYVTDLDAAVAHLRRHGVRILGEPTASGGPSEGQRWVYFLTPWGMQLELVSYPHGKRCDDGAPVPLWQPSD</sequence>
<evidence type="ECO:0000313" key="4">
    <source>
        <dbReference type="EMBL" id="GAA1385963.1"/>
    </source>
</evidence>
<evidence type="ECO:0000313" key="5">
    <source>
        <dbReference type="Proteomes" id="UP001499863"/>
    </source>
</evidence>
<feature type="domain" description="VOC" evidence="3">
    <location>
        <begin position="25"/>
        <end position="169"/>
    </location>
</feature>
<dbReference type="PANTHER" id="PTHR43048">
    <property type="entry name" value="METHYLMALONYL-COA EPIMERASE"/>
    <property type="match status" value="1"/>
</dbReference>
<dbReference type="PANTHER" id="PTHR43048:SF6">
    <property type="entry name" value="BLR8189 PROTEIN"/>
    <property type="match status" value="1"/>
</dbReference>
<comment type="caution">
    <text evidence="4">The sequence shown here is derived from an EMBL/GenBank/DDBJ whole genome shotgun (WGS) entry which is preliminary data.</text>
</comment>
<dbReference type="EMBL" id="BAAAKJ010000042">
    <property type="protein sequence ID" value="GAA1385963.1"/>
    <property type="molecule type" value="Genomic_DNA"/>
</dbReference>
<accession>A0ABN1XN52</accession>
<dbReference type="Pfam" id="PF13669">
    <property type="entry name" value="Glyoxalase_4"/>
    <property type="match status" value="1"/>
</dbReference>
<feature type="region of interest" description="Disordered" evidence="2">
    <location>
        <begin position="1"/>
        <end position="21"/>
    </location>
</feature>